<feature type="transmembrane region" description="Helical" evidence="1">
    <location>
        <begin position="74"/>
        <end position="96"/>
    </location>
</feature>
<sequence length="185" mass="21067">MRITGKRRGKKIVRNESEGCTVSSSGGVVGSGKHVMHSEGVGKILDALNARLASCHPPFNYFPYTSITLRCYRFHVFLSLFLPPHPLLSLLLLLFLNVYIMRICSSQGIAACLLNYESSFFFFLFATTHVHLTNKWRSEQLDSKANIVLMVQFVLEWESAVVVYKHVSFVCMYLSLSLSFVCMWR</sequence>
<evidence type="ECO:0000256" key="1">
    <source>
        <dbReference type="SAM" id="Phobius"/>
    </source>
</evidence>
<gene>
    <name evidence="2" type="ORF">TVY486_0100960</name>
</gene>
<dbReference type="AlphaFoldDB" id="G0TR84"/>
<name>G0TR84_TRYVY</name>
<feature type="transmembrane region" description="Helical" evidence="1">
    <location>
        <begin position="163"/>
        <end position="184"/>
    </location>
</feature>
<keyword evidence="1" id="KW-0812">Transmembrane</keyword>
<proteinExistence type="predicted"/>
<keyword evidence="1" id="KW-1133">Transmembrane helix</keyword>
<reference evidence="2" key="1">
    <citation type="journal article" date="2012" name="Proc. Natl. Acad. Sci. U.S.A.">
        <title>Antigenic diversity is generated by distinct evolutionary mechanisms in African trypanosome species.</title>
        <authorList>
            <person name="Jackson A.P."/>
            <person name="Berry A."/>
            <person name="Aslett M."/>
            <person name="Allison H.C."/>
            <person name="Burton P."/>
            <person name="Vavrova-Anderson J."/>
            <person name="Brown R."/>
            <person name="Browne H."/>
            <person name="Corton N."/>
            <person name="Hauser H."/>
            <person name="Gamble J."/>
            <person name="Gilderthorp R."/>
            <person name="Marcello L."/>
            <person name="McQuillan J."/>
            <person name="Otto T.D."/>
            <person name="Quail M.A."/>
            <person name="Sanders M.J."/>
            <person name="van Tonder A."/>
            <person name="Ginger M.L."/>
            <person name="Field M.C."/>
            <person name="Barry J.D."/>
            <person name="Hertz-Fowler C."/>
            <person name="Berriman M."/>
        </authorList>
    </citation>
    <scope>NUCLEOTIDE SEQUENCE</scope>
    <source>
        <strain evidence="2">Y486</strain>
    </source>
</reference>
<accession>G0TR84</accession>
<organism evidence="2">
    <name type="scientific">Trypanosoma vivax (strain Y486)</name>
    <dbReference type="NCBI Taxonomy" id="1055687"/>
    <lineage>
        <taxon>Eukaryota</taxon>
        <taxon>Discoba</taxon>
        <taxon>Euglenozoa</taxon>
        <taxon>Kinetoplastea</taxon>
        <taxon>Metakinetoplastina</taxon>
        <taxon>Trypanosomatida</taxon>
        <taxon>Trypanosomatidae</taxon>
        <taxon>Trypanosoma</taxon>
        <taxon>Duttonella</taxon>
    </lineage>
</organism>
<evidence type="ECO:0000313" key="2">
    <source>
        <dbReference type="EMBL" id="CCC46448.1"/>
    </source>
</evidence>
<dbReference type="EMBL" id="HE573017">
    <property type="protein sequence ID" value="CCC46448.1"/>
    <property type="molecule type" value="Genomic_DNA"/>
</dbReference>
<keyword evidence="1" id="KW-0472">Membrane</keyword>
<protein>
    <submittedName>
        <fullName evidence="2">Uncharacterized protein</fullName>
    </submittedName>
</protein>
<dbReference type="VEuPathDB" id="TriTrypDB:TvY486_0100960"/>